<dbReference type="Gene3D" id="3.30.420.40">
    <property type="match status" value="2"/>
</dbReference>
<gene>
    <name evidence="2" type="primary">MPA43</name>
    <name evidence="2" type="ORF">PICST_35001</name>
</gene>
<dbReference type="OrthoDB" id="203824at2759"/>
<sequence>MTAVGIDVGTGSVRVYCENKDTIQTYEAEIATTHNANFITQSSKEIFTKILDLFARLNIDHVSGISTTATCSMVVLQKMEVNGSTFLKPFSQISGISDTNGPIPNQDVFLWMDGRAFKQTDRYNQRLRDTKFSSSVGGKFVPELGVPKLKWLSDNFPESNLVCFELYDWINYLLLVGGFSEKELVEYRPRKKDFNNDSSAMDGSIKGWSKQTLTSVFEISKNIEIGGADFDVATEFLLPVGYPLGTVHKAFAFKDAVVGNGCIDCYAGWLSTIVAPENRLGLTGGQLSMIAGTSTCFLLASECTSPITGVWGPYDKLLPNVQMYELGQPATGKLFEKLFSKFDKLIQDKLGDKATIRNYFYYGDVFGNRSPLSDFTMSEMVIDGYNYDCKLAPIIDSHDKVASLVIRYNLILEFLCFQTKHIIEVLSQPEQINITEIVVSGSQANNRRFLQLLSDITNLKVTKLCEKSKYSVAKGASIMAEAGTGLMQEKNAANIDADSYARKYEIYKDMAKVQAKYRELVNSD</sequence>
<proteinExistence type="predicted"/>
<dbReference type="KEGG" id="pic:PICST_35001"/>
<organism evidence="2 3">
    <name type="scientific">Scheffersomyces stipitis (strain ATCC 58785 / CBS 6054 / NBRC 10063 / NRRL Y-11545)</name>
    <name type="common">Yeast</name>
    <name type="synonym">Pichia stipitis</name>
    <dbReference type="NCBI Taxonomy" id="322104"/>
    <lineage>
        <taxon>Eukaryota</taxon>
        <taxon>Fungi</taxon>
        <taxon>Dikarya</taxon>
        <taxon>Ascomycota</taxon>
        <taxon>Saccharomycotina</taxon>
        <taxon>Pichiomycetes</taxon>
        <taxon>Debaryomycetaceae</taxon>
        <taxon>Scheffersomyces</taxon>
    </lineage>
</organism>
<dbReference type="Proteomes" id="UP000002258">
    <property type="component" value="Chromosome 2"/>
</dbReference>
<name>A3LP09_PICST</name>
<dbReference type="GO" id="GO:0019321">
    <property type="term" value="P:pentose metabolic process"/>
    <property type="evidence" value="ECO:0007669"/>
    <property type="project" value="TreeGrafter"/>
</dbReference>
<dbReference type="STRING" id="322104.A3LP09"/>
<dbReference type="GO" id="GO:0019150">
    <property type="term" value="F:D-ribulokinase activity"/>
    <property type="evidence" value="ECO:0007669"/>
    <property type="project" value="TreeGrafter"/>
</dbReference>
<dbReference type="HOGENOM" id="CLU_009281_10_3_1"/>
<dbReference type="InterPro" id="IPR018485">
    <property type="entry name" value="FGGY_C"/>
</dbReference>
<keyword evidence="2" id="KW-0808">Transferase</keyword>
<dbReference type="GeneID" id="4837051"/>
<dbReference type="InParanoid" id="A3LP09"/>
<dbReference type="OMA" id="CIDCYAG"/>
<dbReference type="AlphaFoldDB" id="A3LP09"/>
<dbReference type="Pfam" id="PF02782">
    <property type="entry name" value="FGGY_C"/>
    <property type="match status" value="1"/>
</dbReference>
<dbReference type="eggNOG" id="KOG2517">
    <property type="taxonomic scope" value="Eukaryota"/>
</dbReference>
<accession>A3LP09</accession>
<evidence type="ECO:0000313" key="2">
    <source>
        <dbReference type="EMBL" id="ABN64968.2"/>
    </source>
</evidence>
<dbReference type="GO" id="GO:0005737">
    <property type="term" value="C:cytoplasm"/>
    <property type="evidence" value="ECO:0007669"/>
    <property type="project" value="TreeGrafter"/>
</dbReference>
<dbReference type="RefSeq" id="XP_001382997.2">
    <property type="nucleotide sequence ID" value="XM_001382960.1"/>
</dbReference>
<dbReference type="InterPro" id="IPR043129">
    <property type="entry name" value="ATPase_NBD"/>
</dbReference>
<evidence type="ECO:0000259" key="1">
    <source>
        <dbReference type="Pfam" id="PF02782"/>
    </source>
</evidence>
<protein>
    <submittedName>
        <fullName evidence="2">Ribulokinase-like protein</fullName>
    </submittedName>
</protein>
<dbReference type="PANTHER" id="PTHR43435:SF1">
    <property type="entry name" value="PROTEIN MPA43"/>
    <property type="match status" value="1"/>
</dbReference>
<dbReference type="PANTHER" id="PTHR43435">
    <property type="entry name" value="RIBULOKINASE"/>
    <property type="match status" value="1"/>
</dbReference>
<reference evidence="2 3" key="1">
    <citation type="journal article" date="2007" name="Nat. Biotechnol.">
        <title>Genome sequence of the lignocellulose-bioconverting and xylose-fermenting yeast Pichia stipitis.</title>
        <authorList>
            <person name="Jeffries T.W."/>
            <person name="Grigoriev I.V."/>
            <person name="Grimwood J."/>
            <person name="Laplaza J.M."/>
            <person name="Aerts A."/>
            <person name="Salamov A."/>
            <person name="Schmutz J."/>
            <person name="Lindquist E."/>
            <person name="Dehal P."/>
            <person name="Shapiro H."/>
            <person name="Jin Y.S."/>
            <person name="Passoth V."/>
            <person name="Richardson P.M."/>
        </authorList>
    </citation>
    <scope>NUCLEOTIDE SEQUENCE [LARGE SCALE GENOMIC DNA]</scope>
    <source>
        <strain evidence="3">ATCC 58785 / CBS 6054 / NBRC 10063 / NRRL Y-11545</strain>
    </source>
</reference>
<dbReference type="SUPFAM" id="SSF53067">
    <property type="entry name" value="Actin-like ATPase domain"/>
    <property type="match status" value="2"/>
</dbReference>
<dbReference type="EMBL" id="CP000496">
    <property type="protein sequence ID" value="ABN64968.2"/>
    <property type="molecule type" value="Genomic_DNA"/>
</dbReference>
<evidence type="ECO:0000313" key="3">
    <source>
        <dbReference type="Proteomes" id="UP000002258"/>
    </source>
</evidence>
<keyword evidence="2" id="KW-0418">Kinase</keyword>
<feature type="domain" description="Carbohydrate kinase FGGY C-terminal" evidence="1">
    <location>
        <begin position="288"/>
        <end position="480"/>
    </location>
</feature>
<keyword evidence="3" id="KW-1185">Reference proteome</keyword>